<dbReference type="PANTHER" id="PTHR12110:SF48">
    <property type="entry name" value="BLL3656 PROTEIN"/>
    <property type="match status" value="1"/>
</dbReference>
<accession>A0A6J4IM80</accession>
<evidence type="ECO:0000259" key="1">
    <source>
        <dbReference type="Pfam" id="PF01261"/>
    </source>
</evidence>
<dbReference type="EMBL" id="CADCTO010000269">
    <property type="protein sequence ID" value="CAA9254219.1"/>
    <property type="molecule type" value="Genomic_DNA"/>
</dbReference>
<dbReference type="InterPro" id="IPR036237">
    <property type="entry name" value="Xyl_isomerase-like_sf"/>
</dbReference>
<dbReference type="AlphaFoldDB" id="A0A6J4IM80"/>
<dbReference type="Pfam" id="PF01261">
    <property type="entry name" value="AP_endonuc_2"/>
    <property type="match status" value="1"/>
</dbReference>
<proteinExistence type="predicted"/>
<gene>
    <name evidence="2" type="ORF">AVDCRST_MAG63-2074</name>
</gene>
<evidence type="ECO:0000313" key="2">
    <source>
        <dbReference type="EMBL" id="CAA9254219.1"/>
    </source>
</evidence>
<dbReference type="InterPro" id="IPR050312">
    <property type="entry name" value="IolE/XylAMocC-like"/>
</dbReference>
<name>A0A6J4IM80_9BACT</name>
<sequence>MGMLSETAAAGERRPQSGAAGAGPFRYCFNTSTIQGQKVPLVKEIEIAGQAGYDAIEPWMGEIDRYVEEGGSLADLNKRIKDAGLTVESAIGFFEWIVDDDARRTKGLEQARRDMDRLAQIGARRVAAPPIGAHEAAKTGEKEIDLLAAAERYRALLDVGKQAGVVPQVEVWGFSRTLSRLGQAALVAVESGHADACILADVYHLHKGGSPASGLRLLEGARMHVFHVNDYPAAPPPAAISDADRVYPGDGVAPLADIFRTLRDIGFRGHLSLELFNRDYWKQDALAVARTGLEKTKTAVKNALA</sequence>
<dbReference type="InterPro" id="IPR013022">
    <property type="entry name" value="Xyl_isomerase-like_TIM-brl"/>
</dbReference>
<dbReference type="PANTHER" id="PTHR12110">
    <property type="entry name" value="HYDROXYPYRUVATE ISOMERASE"/>
    <property type="match status" value="1"/>
</dbReference>
<feature type="domain" description="Xylose isomerase-like TIM barrel" evidence="1">
    <location>
        <begin position="46"/>
        <end position="294"/>
    </location>
</feature>
<protein>
    <submittedName>
        <fullName evidence="2">Probable IolI protein</fullName>
    </submittedName>
</protein>
<reference evidence="2" key="1">
    <citation type="submission" date="2020-02" db="EMBL/GenBank/DDBJ databases">
        <authorList>
            <person name="Meier V. D."/>
        </authorList>
    </citation>
    <scope>NUCLEOTIDE SEQUENCE</scope>
    <source>
        <strain evidence="2">AVDCRST_MAG63</strain>
    </source>
</reference>
<dbReference type="SUPFAM" id="SSF51658">
    <property type="entry name" value="Xylose isomerase-like"/>
    <property type="match status" value="1"/>
</dbReference>
<dbReference type="Gene3D" id="3.20.20.150">
    <property type="entry name" value="Divalent-metal-dependent TIM barrel enzymes"/>
    <property type="match status" value="1"/>
</dbReference>
<organism evidence="2">
    <name type="scientific">uncultured Armatimonadetes bacterium</name>
    <dbReference type="NCBI Taxonomy" id="157466"/>
    <lineage>
        <taxon>Bacteria</taxon>
        <taxon>Bacillati</taxon>
        <taxon>Armatimonadota</taxon>
        <taxon>environmental samples</taxon>
    </lineage>
</organism>